<sequence length="79" mass="8496">MPIFTEKPKWILKSKTIIGAILMVLPVILGPIGFDFTFIQEFLGGALDEGSFTIGTLLNIAGRYTANSKVTLWPPGDGG</sequence>
<accession>A0A0F9NQ96</accession>
<gene>
    <name evidence="2" type="ORF">LCGC14_0939130</name>
</gene>
<protein>
    <submittedName>
        <fullName evidence="2">Uncharacterized protein</fullName>
    </submittedName>
</protein>
<organism evidence="2">
    <name type="scientific">marine sediment metagenome</name>
    <dbReference type="NCBI Taxonomy" id="412755"/>
    <lineage>
        <taxon>unclassified sequences</taxon>
        <taxon>metagenomes</taxon>
        <taxon>ecological metagenomes</taxon>
    </lineage>
</organism>
<dbReference type="AlphaFoldDB" id="A0A0F9NQ96"/>
<keyword evidence="1" id="KW-0472">Membrane</keyword>
<reference evidence="2" key="1">
    <citation type="journal article" date="2015" name="Nature">
        <title>Complex archaea that bridge the gap between prokaryotes and eukaryotes.</title>
        <authorList>
            <person name="Spang A."/>
            <person name="Saw J.H."/>
            <person name="Jorgensen S.L."/>
            <person name="Zaremba-Niedzwiedzka K."/>
            <person name="Martijn J."/>
            <person name="Lind A.E."/>
            <person name="van Eijk R."/>
            <person name="Schleper C."/>
            <person name="Guy L."/>
            <person name="Ettema T.J."/>
        </authorList>
    </citation>
    <scope>NUCLEOTIDE SEQUENCE</scope>
</reference>
<dbReference type="EMBL" id="LAZR01003273">
    <property type="protein sequence ID" value="KKN20084.1"/>
    <property type="molecule type" value="Genomic_DNA"/>
</dbReference>
<feature type="transmembrane region" description="Helical" evidence="1">
    <location>
        <begin position="16"/>
        <end position="34"/>
    </location>
</feature>
<keyword evidence="1" id="KW-0812">Transmembrane</keyword>
<evidence type="ECO:0000256" key="1">
    <source>
        <dbReference type="SAM" id="Phobius"/>
    </source>
</evidence>
<keyword evidence="1" id="KW-1133">Transmembrane helix</keyword>
<evidence type="ECO:0000313" key="2">
    <source>
        <dbReference type="EMBL" id="KKN20084.1"/>
    </source>
</evidence>
<name>A0A0F9NQ96_9ZZZZ</name>
<proteinExistence type="predicted"/>
<comment type="caution">
    <text evidence="2">The sequence shown here is derived from an EMBL/GenBank/DDBJ whole genome shotgun (WGS) entry which is preliminary data.</text>
</comment>